<comment type="caution">
    <text evidence="2">The sequence shown here is derived from an EMBL/GenBank/DDBJ whole genome shotgun (WGS) entry which is preliminary data.</text>
</comment>
<organism evidence="2 3">
    <name type="scientific">Mytilus galloprovincialis</name>
    <name type="common">Mediterranean mussel</name>
    <dbReference type="NCBI Taxonomy" id="29158"/>
    <lineage>
        <taxon>Eukaryota</taxon>
        <taxon>Metazoa</taxon>
        <taxon>Spiralia</taxon>
        <taxon>Lophotrochozoa</taxon>
        <taxon>Mollusca</taxon>
        <taxon>Bivalvia</taxon>
        <taxon>Autobranchia</taxon>
        <taxon>Pteriomorphia</taxon>
        <taxon>Mytilida</taxon>
        <taxon>Mytiloidea</taxon>
        <taxon>Mytilidae</taxon>
        <taxon>Mytilinae</taxon>
        <taxon>Mytilus</taxon>
    </lineage>
</organism>
<name>A0A8B6DI24_MYTGA</name>
<dbReference type="EMBL" id="UYJE01003412">
    <property type="protein sequence ID" value="VDI19006.1"/>
    <property type="molecule type" value="Genomic_DNA"/>
</dbReference>
<dbReference type="GO" id="GO:0005506">
    <property type="term" value="F:iron ion binding"/>
    <property type="evidence" value="ECO:0007669"/>
    <property type="project" value="InterPro"/>
</dbReference>
<dbReference type="OrthoDB" id="1470350at2759"/>
<dbReference type="GO" id="GO:0020037">
    <property type="term" value="F:heme binding"/>
    <property type="evidence" value="ECO:0007669"/>
    <property type="project" value="InterPro"/>
</dbReference>
<proteinExistence type="inferred from homology"/>
<evidence type="ECO:0000313" key="3">
    <source>
        <dbReference type="Proteomes" id="UP000596742"/>
    </source>
</evidence>
<protein>
    <submittedName>
        <fullName evidence="2">Uncharacterized protein</fullName>
    </submittedName>
</protein>
<evidence type="ECO:0000313" key="2">
    <source>
        <dbReference type="EMBL" id="VDI19006.1"/>
    </source>
</evidence>
<dbReference type="InterPro" id="IPR036396">
    <property type="entry name" value="Cyt_P450_sf"/>
</dbReference>
<dbReference type="InterPro" id="IPR002401">
    <property type="entry name" value="Cyt_P450_E_grp-I"/>
</dbReference>
<dbReference type="Gene3D" id="1.10.630.10">
    <property type="entry name" value="Cytochrome P450"/>
    <property type="match status" value="1"/>
</dbReference>
<comment type="similarity">
    <text evidence="1">Belongs to the cytochrome P450 family.</text>
</comment>
<reference evidence="2" key="1">
    <citation type="submission" date="2018-11" db="EMBL/GenBank/DDBJ databases">
        <authorList>
            <person name="Alioto T."/>
            <person name="Alioto T."/>
        </authorList>
    </citation>
    <scope>NUCLEOTIDE SEQUENCE</scope>
</reference>
<gene>
    <name evidence="2" type="ORF">MGAL_10B057535</name>
</gene>
<dbReference type="PRINTS" id="PR00463">
    <property type="entry name" value="EP450I"/>
</dbReference>
<evidence type="ECO:0000256" key="1">
    <source>
        <dbReference type="ARBA" id="ARBA00010617"/>
    </source>
</evidence>
<dbReference type="PANTHER" id="PTHR24291">
    <property type="entry name" value="CYTOCHROME P450 FAMILY 4"/>
    <property type="match status" value="1"/>
</dbReference>
<dbReference type="InterPro" id="IPR001128">
    <property type="entry name" value="Cyt_P450"/>
</dbReference>
<dbReference type="AlphaFoldDB" id="A0A8B6DI24"/>
<keyword evidence="3" id="KW-1185">Reference proteome</keyword>
<dbReference type="InterPro" id="IPR050196">
    <property type="entry name" value="Cytochrome_P450_Monoox"/>
</dbReference>
<dbReference type="Pfam" id="PF00067">
    <property type="entry name" value="p450"/>
    <property type="match status" value="1"/>
</dbReference>
<accession>A0A8B6DI24</accession>
<sequence>MGKKQVMGATNFKRGGNPLMIFDFIYNMSSDGRSFRKDCDYIHSVADNVIDNRKKILESGQKDEKKHLDSLDILLSAKDENGIGMSNTDIRAEVDTFMFEGHDTTTSAISWILYDLAKHPEYQKLCQNEVDKALENNPGFVKWEDLGKFYVLTRCIKEGMRLHSPVPLVARQSTKEIIDGTTFPPELFSVSIYMVSITTLLSGQIR</sequence>
<dbReference type="PANTHER" id="PTHR24291:SF201">
    <property type="entry name" value="CYTOCHROME P450, FAMILY 4, SUBFAMILY B, POLYPEPTIDE 7"/>
    <property type="match status" value="1"/>
</dbReference>
<dbReference type="SUPFAM" id="SSF48264">
    <property type="entry name" value="Cytochrome P450"/>
    <property type="match status" value="1"/>
</dbReference>
<dbReference type="Proteomes" id="UP000596742">
    <property type="component" value="Unassembled WGS sequence"/>
</dbReference>
<dbReference type="GO" id="GO:0004497">
    <property type="term" value="F:monooxygenase activity"/>
    <property type="evidence" value="ECO:0007669"/>
    <property type="project" value="InterPro"/>
</dbReference>
<dbReference type="GO" id="GO:0016705">
    <property type="term" value="F:oxidoreductase activity, acting on paired donors, with incorporation or reduction of molecular oxygen"/>
    <property type="evidence" value="ECO:0007669"/>
    <property type="project" value="InterPro"/>
</dbReference>